<organism evidence="1 2">
    <name type="scientific">Persicobacter diffluens</name>
    <dbReference type="NCBI Taxonomy" id="981"/>
    <lineage>
        <taxon>Bacteria</taxon>
        <taxon>Pseudomonadati</taxon>
        <taxon>Bacteroidota</taxon>
        <taxon>Cytophagia</taxon>
        <taxon>Cytophagales</taxon>
        <taxon>Persicobacteraceae</taxon>
        <taxon>Persicobacter</taxon>
    </lineage>
</organism>
<gene>
    <name evidence="1" type="ORF">PEDI_46480</name>
</gene>
<accession>A0AAN4W3N0</accession>
<evidence type="ECO:0000313" key="1">
    <source>
        <dbReference type="EMBL" id="GJM64096.1"/>
    </source>
</evidence>
<protein>
    <submittedName>
        <fullName evidence="1">Uncharacterized protein</fullName>
    </submittedName>
</protein>
<sequence>MYGCCMQRKYRQVQKYKFEIILVVASRYDHFYLHNLSNPFGSKSLFDRITFKK</sequence>
<dbReference type="EMBL" id="BQKE01000004">
    <property type="protein sequence ID" value="GJM64096.1"/>
    <property type="molecule type" value="Genomic_DNA"/>
</dbReference>
<dbReference type="Proteomes" id="UP001310022">
    <property type="component" value="Unassembled WGS sequence"/>
</dbReference>
<keyword evidence="2" id="KW-1185">Reference proteome</keyword>
<dbReference type="AlphaFoldDB" id="A0AAN4W3N0"/>
<comment type="caution">
    <text evidence="1">The sequence shown here is derived from an EMBL/GenBank/DDBJ whole genome shotgun (WGS) entry which is preliminary data.</text>
</comment>
<name>A0AAN4W3N0_9BACT</name>
<evidence type="ECO:0000313" key="2">
    <source>
        <dbReference type="Proteomes" id="UP001310022"/>
    </source>
</evidence>
<reference evidence="1 2" key="1">
    <citation type="submission" date="2021-12" db="EMBL/GenBank/DDBJ databases">
        <title>Genome sequencing of bacteria with rrn-lacking chromosome and rrn-plasmid.</title>
        <authorList>
            <person name="Anda M."/>
            <person name="Iwasaki W."/>
        </authorList>
    </citation>
    <scope>NUCLEOTIDE SEQUENCE [LARGE SCALE GENOMIC DNA]</scope>
    <source>
        <strain evidence="1 2">NBRC 15940</strain>
    </source>
</reference>
<proteinExistence type="predicted"/>